<reference evidence="1 2" key="1">
    <citation type="submission" date="2015-04" db="EMBL/GenBank/DDBJ databases">
        <title>Lasius niger genome sequencing.</title>
        <authorList>
            <person name="Konorov E.A."/>
            <person name="Nikitin M.A."/>
            <person name="Kirill M.V."/>
            <person name="Chang P."/>
        </authorList>
    </citation>
    <scope>NUCLEOTIDE SEQUENCE [LARGE SCALE GENOMIC DNA]</scope>
    <source>
        <tissue evidence="1">Whole</tissue>
    </source>
</reference>
<proteinExistence type="predicted"/>
<organism evidence="1 2">
    <name type="scientific">Lasius niger</name>
    <name type="common">Black garden ant</name>
    <dbReference type="NCBI Taxonomy" id="67767"/>
    <lineage>
        <taxon>Eukaryota</taxon>
        <taxon>Metazoa</taxon>
        <taxon>Ecdysozoa</taxon>
        <taxon>Arthropoda</taxon>
        <taxon>Hexapoda</taxon>
        <taxon>Insecta</taxon>
        <taxon>Pterygota</taxon>
        <taxon>Neoptera</taxon>
        <taxon>Endopterygota</taxon>
        <taxon>Hymenoptera</taxon>
        <taxon>Apocrita</taxon>
        <taxon>Aculeata</taxon>
        <taxon>Formicoidea</taxon>
        <taxon>Formicidae</taxon>
        <taxon>Formicinae</taxon>
        <taxon>Lasius</taxon>
        <taxon>Lasius</taxon>
    </lineage>
</organism>
<evidence type="ECO:0000313" key="1">
    <source>
        <dbReference type="EMBL" id="KMQ82650.1"/>
    </source>
</evidence>
<evidence type="ECO:0000313" key="2">
    <source>
        <dbReference type="Proteomes" id="UP000036403"/>
    </source>
</evidence>
<dbReference type="Proteomes" id="UP000036403">
    <property type="component" value="Unassembled WGS sequence"/>
</dbReference>
<keyword evidence="1" id="KW-0695">RNA-directed DNA polymerase</keyword>
<dbReference type="AlphaFoldDB" id="A0A0J7MQ05"/>
<protein>
    <submittedName>
        <fullName evidence="1">Reverse transcriptase</fullName>
    </submittedName>
</protein>
<name>A0A0J7MQ05_LASNI</name>
<keyword evidence="1" id="KW-0808">Transferase</keyword>
<gene>
    <name evidence="1" type="ORF">RF55_22273</name>
</gene>
<keyword evidence="2" id="KW-1185">Reference proteome</keyword>
<dbReference type="OrthoDB" id="7554936at2759"/>
<accession>A0A0J7MQ05</accession>
<dbReference type="PaxDb" id="67767-A0A0J7MQ05"/>
<keyword evidence="1" id="KW-0548">Nucleotidyltransferase</keyword>
<dbReference type="GO" id="GO:0003964">
    <property type="term" value="F:RNA-directed DNA polymerase activity"/>
    <property type="evidence" value="ECO:0007669"/>
    <property type="project" value="UniProtKB-KW"/>
</dbReference>
<dbReference type="EMBL" id="LBMM01023958">
    <property type="protein sequence ID" value="KMQ82650.1"/>
    <property type="molecule type" value="Genomic_DNA"/>
</dbReference>
<sequence>MIDTRLSFKQQVEHVSIKASAVRADLSRLMPNVGGPKQRRSALLASVVTSVLTYGIAIWSDTLQTQKLRRKVAPVYRLSALRVTSAYRTMSEDAVCVIAGMLPIRVLAEERKSLYRRRGSLSAAELRTEERRNSLHRWQLLWDASTNGRWTHRLIPQVDVWKNRSHGEVNYYLTQMLSQATGASGHIFTNSNMRIPRSA</sequence>
<comment type="caution">
    <text evidence="1">The sequence shown here is derived from an EMBL/GenBank/DDBJ whole genome shotgun (WGS) entry which is preliminary data.</text>
</comment>